<dbReference type="PANTHER" id="PTHR23028:SF53">
    <property type="entry name" value="ACYL_TRANSF_3 DOMAIN-CONTAINING PROTEIN"/>
    <property type="match status" value="1"/>
</dbReference>
<feature type="transmembrane region" description="Helical" evidence="1">
    <location>
        <begin position="54"/>
        <end position="73"/>
    </location>
</feature>
<evidence type="ECO:0000256" key="1">
    <source>
        <dbReference type="SAM" id="Phobius"/>
    </source>
</evidence>
<dbReference type="EMBL" id="CP040946">
    <property type="protein sequence ID" value="QDC44197.1"/>
    <property type="molecule type" value="Genomic_DNA"/>
</dbReference>
<evidence type="ECO:0000313" key="3">
    <source>
        <dbReference type="EMBL" id="QDC44197.1"/>
    </source>
</evidence>
<dbReference type="InterPro" id="IPR050879">
    <property type="entry name" value="Acyltransferase_3"/>
</dbReference>
<evidence type="ECO:0000259" key="2">
    <source>
        <dbReference type="Pfam" id="PF01757"/>
    </source>
</evidence>
<keyword evidence="1" id="KW-0812">Transmembrane</keyword>
<feature type="transmembrane region" description="Helical" evidence="1">
    <location>
        <begin position="308"/>
        <end position="325"/>
    </location>
</feature>
<dbReference type="OrthoDB" id="9814807at2"/>
<sequence length="339" mass="38772">MRKAFQAQWSGLRMSSGNVTRYAYLDGWRGLSILAVLAGHFLNVHGFNAGRFGVEMFFVLSGRLMAEILFIKLTPLPSFFKRRISRVWPALFVFIIAMWLIFGRSQNALHVDYQSVLATLTFTYNYYSIYANHTPVLDHIWSLCIEEHTYILLAFIAFLARKYNFDPIKPLIAICVLFLLNGALLTFTQHLDYYNVYWRSDTRSASILIGVITFLLIQRSSQHIPALTSALLLGLAVLLNINPVPDPIKYSLGTVCVAGAICSIKELPDYLMRFLCHPALTWVGLISFSLYLWQQPFYKMIHSGQSEFLLLLTALIIAAISYRFIEVPVRKTLNQHWAK</sequence>
<dbReference type="Pfam" id="PF01757">
    <property type="entry name" value="Acyl_transf_3"/>
    <property type="match status" value="1"/>
</dbReference>
<dbReference type="Proteomes" id="UP000311008">
    <property type="component" value="Chromosome"/>
</dbReference>
<keyword evidence="1" id="KW-0472">Membrane</keyword>
<accession>A0A5B8CSE2</accession>
<keyword evidence="3" id="KW-0808">Transferase</keyword>
<keyword evidence="4" id="KW-1185">Reference proteome</keyword>
<dbReference type="KEGG" id="mmec:FIU01_06470"/>
<dbReference type="PANTHER" id="PTHR23028">
    <property type="entry name" value="ACETYLTRANSFERASE"/>
    <property type="match status" value="1"/>
</dbReference>
<feature type="transmembrane region" description="Helical" evidence="1">
    <location>
        <begin position="21"/>
        <end position="42"/>
    </location>
</feature>
<reference evidence="4" key="1">
    <citation type="journal article" date="2019" name="ISME J.">
        <title>Evolution in action: habitat transition from sediment to the pelagial leads to genome streamlining in Methylophilaceae.</title>
        <authorList>
            <person name="Salcher M."/>
            <person name="Schaefle D."/>
            <person name="Kaspar M."/>
            <person name="Neuenschwander S.M."/>
            <person name="Ghai R."/>
        </authorList>
    </citation>
    <scope>NUCLEOTIDE SEQUENCE [LARGE SCALE GENOMIC DNA]</scope>
    <source>
        <strain evidence="4">MMS-M-51</strain>
    </source>
</reference>
<dbReference type="GO" id="GO:0016747">
    <property type="term" value="F:acyltransferase activity, transferring groups other than amino-acyl groups"/>
    <property type="evidence" value="ECO:0007669"/>
    <property type="project" value="InterPro"/>
</dbReference>
<dbReference type="GO" id="GO:0009103">
    <property type="term" value="P:lipopolysaccharide biosynthetic process"/>
    <property type="evidence" value="ECO:0007669"/>
    <property type="project" value="TreeGrafter"/>
</dbReference>
<name>A0A5B8CSE2_9PROT</name>
<feature type="transmembrane region" description="Helical" evidence="1">
    <location>
        <begin position="224"/>
        <end position="242"/>
    </location>
</feature>
<evidence type="ECO:0000313" key="4">
    <source>
        <dbReference type="Proteomes" id="UP000311008"/>
    </source>
</evidence>
<keyword evidence="3" id="KW-0012">Acyltransferase</keyword>
<feature type="domain" description="Acyltransferase 3" evidence="2">
    <location>
        <begin position="23"/>
        <end position="319"/>
    </location>
</feature>
<gene>
    <name evidence="3" type="ORF">FIU01_06470</name>
</gene>
<dbReference type="AlphaFoldDB" id="A0A5B8CSE2"/>
<keyword evidence="1" id="KW-1133">Transmembrane helix</keyword>
<feature type="transmembrane region" description="Helical" evidence="1">
    <location>
        <begin position="171"/>
        <end position="191"/>
    </location>
</feature>
<feature type="transmembrane region" description="Helical" evidence="1">
    <location>
        <begin position="274"/>
        <end position="293"/>
    </location>
</feature>
<dbReference type="GO" id="GO:0016020">
    <property type="term" value="C:membrane"/>
    <property type="evidence" value="ECO:0007669"/>
    <property type="project" value="TreeGrafter"/>
</dbReference>
<feature type="transmembrane region" description="Helical" evidence="1">
    <location>
        <begin position="140"/>
        <end position="159"/>
    </location>
</feature>
<organism evidence="3 4">
    <name type="scientific">Methylophilus medardicus</name>
    <dbReference type="NCBI Taxonomy" id="2588534"/>
    <lineage>
        <taxon>Bacteria</taxon>
        <taxon>Pseudomonadati</taxon>
        <taxon>Pseudomonadota</taxon>
        <taxon>Betaproteobacteria</taxon>
        <taxon>Nitrosomonadales</taxon>
        <taxon>Methylophilaceae</taxon>
        <taxon>Methylophilus</taxon>
    </lineage>
</organism>
<proteinExistence type="predicted"/>
<feature type="transmembrane region" description="Helical" evidence="1">
    <location>
        <begin position="85"/>
        <end position="102"/>
    </location>
</feature>
<protein>
    <submittedName>
        <fullName evidence="3">Acyltransferase</fullName>
    </submittedName>
</protein>
<dbReference type="InterPro" id="IPR002656">
    <property type="entry name" value="Acyl_transf_3_dom"/>
</dbReference>